<feature type="compositionally biased region" description="Basic and acidic residues" evidence="1">
    <location>
        <begin position="50"/>
        <end position="76"/>
    </location>
</feature>
<name>A0A0D2MTI0_HYPSF</name>
<evidence type="ECO:0008006" key="4">
    <source>
        <dbReference type="Google" id="ProtNLM"/>
    </source>
</evidence>
<evidence type="ECO:0000313" key="3">
    <source>
        <dbReference type="Proteomes" id="UP000054270"/>
    </source>
</evidence>
<dbReference type="OrthoDB" id="2402960at2759"/>
<organism evidence="2 3">
    <name type="scientific">Hypholoma sublateritium (strain FD-334 SS-4)</name>
    <dbReference type="NCBI Taxonomy" id="945553"/>
    <lineage>
        <taxon>Eukaryota</taxon>
        <taxon>Fungi</taxon>
        <taxon>Dikarya</taxon>
        <taxon>Basidiomycota</taxon>
        <taxon>Agaricomycotina</taxon>
        <taxon>Agaricomycetes</taxon>
        <taxon>Agaricomycetidae</taxon>
        <taxon>Agaricales</taxon>
        <taxon>Agaricineae</taxon>
        <taxon>Strophariaceae</taxon>
        <taxon>Hypholoma</taxon>
    </lineage>
</organism>
<dbReference type="OMA" id="NRARDQN"/>
<protein>
    <recommendedName>
        <fullName evidence="4">Casein kinase substrate phosphoprotein PP28 domain-containing protein</fullName>
    </recommendedName>
</protein>
<feature type="non-terminal residue" evidence="2">
    <location>
        <position position="152"/>
    </location>
</feature>
<feature type="compositionally biased region" description="Basic and acidic residues" evidence="1">
    <location>
        <begin position="129"/>
        <end position="152"/>
    </location>
</feature>
<accession>A0A0D2MTI0</accession>
<reference evidence="3" key="1">
    <citation type="submission" date="2014-04" db="EMBL/GenBank/DDBJ databases">
        <title>Evolutionary Origins and Diversification of the Mycorrhizal Mutualists.</title>
        <authorList>
            <consortium name="DOE Joint Genome Institute"/>
            <consortium name="Mycorrhizal Genomics Consortium"/>
            <person name="Kohler A."/>
            <person name="Kuo A."/>
            <person name="Nagy L.G."/>
            <person name="Floudas D."/>
            <person name="Copeland A."/>
            <person name="Barry K.W."/>
            <person name="Cichocki N."/>
            <person name="Veneault-Fourrey C."/>
            <person name="LaButti K."/>
            <person name="Lindquist E.A."/>
            <person name="Lipzen A."/>
            <person name="Lundell T."/>
            <person name="Morin E."/>
            <person name="Murat C."/>
            <person name="Riley R."/>
            <person name="Ohm R."/>
            <person name="Sun H."/>
            <person name="Tunlid A."/>
            <person name="Henrissat B."/>
            <person name="Grigoriev I.V."/>
            <person name="Hibbett D.S."/>
            <person name="Martin F."/>
        </authorList>
    </citation>
    <scope>NUCLEOTIDE SEQUENCE [LARGE SCALE GENOMIC DNA]</scope>
    <source>
        <strain evidence="3">FD-334 SS-4</strain>
    </source>
</reference>
<dbReference type="EMBL" id="KN817524">
    <property type="protein sequence ID" value="KJA27328.1"/>
    <property type="molecule type" value="Genomic_DNA"/>
</dbReference>
<evidence type="ECO:0000256" key="1">
    <source>
        <dbReference type="SAM" id="MobiDB-lite"/>
    </source>
</evidence>
<evidence type="ECO:0000313" key="2">
    <source>
        <dbReference type="EMBL" id="KJA27328.1"/>
    </source>
</evidence>
<feature type="region of interest" description="Disordered" evidence="1">
    <location>
        <begin position="1"/>
        <end position="76"/>
    </location>
</feature>
<sequence length="152" mass="17589">MSEDTTNALGLDFSQLAVNEEQSEPQPSQNTQEPEAPAAIEQAENAPPPVRKEKEKPYFNPERVKTGGPQRDKLSEEALEERIARIREQNEKIKQRRVDVLADEDAFRKTQEEERAKQAQHRKVQADVNRARDQNAKRKMDKIQNREWDSGK</sequence>
<feature type="compositionally biased region" description="Low complexity" evidence="1">
    <location>
        <begin position="33"/>
        <end position="45"/>
    </location>
</feature>
<feature type="region of interest" description="Disordered" evidence="1">
    <location>
        <begin position="109"/>
        <end position="152"/>
    </location>
</feature>
<gene>
    <name evidence="2" type="ORF">HYPSUDRAFT_131489</name>
</gene>
<proteinExistence type="predicted"/>
<dbReference type="Proteomes" id="UP000054270">
    <property type="component" value="Unassembled WGS sequence"/>
</dbReference>
<dbReference type="AlphaFoldDB" id="A0A0D2MTI0"/>
<dbReference type="STRING" id="945553.A0A0D2MTI0"/>
<keyword evidence="3" id="KW-1185">Reference proteome</keyword>